<dbReference type="AlphaFoldDB" id="A0A8H7GS14"/>
<protein>
    <submittedName>
        <fullName evidence="1">Uncharacterized protein</fullName>
    </submittedName>
</protein>
<evidence type="ECO:0000313" key="1">
    <source>
        <dbReference type="EMBL" id="KAF8002268.1"/>
    </source>
</evidence>
<accession>A0A8H7GS14</accession>
<sequence>MINNLLNLPFWLCDDIPLENLLSDIINRDFYQPATAFEDLRRAQALHTYVVNGAKEAVLDPNKYEAALTEFYYLIKRCGGEIPGPCGHF</sequence>
<reference evidence="1" key="1">
    <citation type="submission" date="2020-10" db="EMBL/GenBank/DDBJ databases">
        <title>The Whole-Genome Sequence of Metschnikowia persimmonesis, a Novel Endophytic Yeast Species Isolated from Medicinal Plant Diospyros kaki Thumb.</title>
        <authorList>
            <person name="Rahmat E."/>
            <person name="Kang Y."/>
        </authorList>
    </citation>
    <scope>NUCLEOTIDE SEQUENCE</scope>
    <source>
        <strain evidence="1">KIOM G15050</strain>
    </source>
</reference>
<gene>
    <name evidence="1" type="ORF">HF325_003233</name>
</gene>
<organism evidence="1 2">
    <name type="scientific">Metschnikowia pulcherrima</name>
    <dbReference type="NCBI Taxonomy" id="27326"/>
    <lineage>
        <taxon>Eukaryota</taxon>
        <taxon>Fungi</taxon>
        <taxon>Dikarya</taxon>
        <taxon>Ascomycota</taxon>
        <taxon>Saccharomycotina</taxon>
        <taxon>Pichiomycetes</taxon>
        <taxon>Metschnikowiaceae</taxon>
        <taxon>Metschnikowia</taxon>
    </lineage>
</organism>
<comment type="caution">
    <text evidence="1">The sequence shown here is derived from an EMBL/GenBank/DDBJ whole genome shotgun (WGS) entry which is preliminary data.</text>
</comment>
<name>A0A8H7GS14_9ASCO</name>
<dbReference type="EMBL" id="JACBPP010000004">
    <property type="protein sequence ID" value="KAF8002268.1"/>
    <property type="molecule type" value="Genomic_DNA"/>
</dbReference>
<proteinExistence type="predicted"/>
<keyword evidence="2" id="KW-1185">Reference proteome</keyword>
<dbReference type="Proteomes" id="UP000649328">
    <property type="component" value="Unassembled WGS sequence"/>
</dbReference>
<evidence type="ECO:0000313" key="2">
    <source>
        <dbReference type="Proteomes" id="UP000649328"/>
    </source>
</evidence>